<feature type="non-terminal residue" evidence="2">
    <location>
        <position position="118"/>
    </location>
</feature>
<dbReference type="InterPro" id="IPR011009">
    <property type="entry name" value="Kinase-like_dom_sf"/>
</dbReference>
<dbReference type="Gene3D" id="1.10.510.10">
    <property type="entry name" value="Transferase(Phosphotransferase) domain 1"/>
    <property type="match status" value="1"/>
</dbReference>
<dbReference type="SUPFAM" id="SSF56112">
    <property type="entry name" value="Protein kinase-like (PK-like)"/>
    <property type="match status" value="1"/>
</dbReference>
<name>A0A835YQP6_9STRA</name>
<evidence type="ECO:0000313" key="2">
    <source>
        <dbReference type="EMBL" id="KAG5179821.1"/>
    </source>
</evidence>
<sequence length="118" mass="13638">MWSIGVIIYILLGGYPPFHENRQTLLFRKIRAGKFEFHNEYWGSISSDAQDLITRLLTVDISKRLTAAEAIVHPWLLSKDSDLAARSLEKNFEQLKLFNARRKLCAAIHSIITTFRYA</sequence>
<dbReference type="InterPro" id="IPR000719">
    <property type="entry name" value="Prot_kinase_dom"/>
</dbReference>
<dbReference type="PANTHER" id="PTHR24347">
    <property type="entry name" value="SERINE/THREONINE-PROTEIN KINASE"/>
    <property type="match status" value="1"/>
</dbReference>
<dbReference type="PROSITE" id="PS50011">
    <property type="entry name" value="PROTEIN_KINASE_DOM"/>
    <property type="match status" value="1"/>
</dbReference>
<evidence type="ECO:0000313" key="3">
    <source>
        <dbReference type="Proteomes" id="UP000664859"/>
    </source>
</evidence>
<keyword evidence="2" id="KW-0418">Kinase</keyword>
<comment type="caution">
    <text evidence="2">The sequence shown here is derived from an EMBL/GenBank/DDBJ whole genome shotgun (WGS) entry which is preliminary data.</text>
</comment>
<evidence type="ECO:0000259" key="1">
    <source>
        <dbReference type="PROSITE" id="PS50011"/>
    </source>
</evidence>
<dbReference type="Pfam" id="PF00069">
    <property type="entry name" value="Pkinase"/>
    <property type="match status" value="1"/>
</dbReference>
<organism evidence="2 3">
    <name type="scientific">Tribonema minus</name>
    <dbReference type="NCBI Taxonomy" id="303371"/>
    <lineage>
        <taxon>Eukaryota</taxon>
        <taxon>Sar</taxon>
        <taxon>Stramenopiles</taxon>
        <taxon>Ochrophyta</taxon>
        <taxon>PX clade</taxon>
        <taxon>Xanthophyceae</taxon>
        <taxon>Tribonematales</taxon>
        <taxon>Tribonemataceae</taxon>
        <taxon>Tribonema</taxon>
    </lineage>
</organism>
<accession>A0A835YQP6</accession>
<dbReference type="GO" id="GO:0005524">
    <property type="term" value="F:ATP binding"/>
    <property type="evidence" value="ECO:0007669"/>
    <property type="project" value="InterPro"/>
</dbReference>
<dbReference type="OrthoDB" id="40902at2759"/>
<feature type="domain" description="Protein kinase" evidence="1">
    <location>
        <begin position="1"/>
        <end position="76"/>
    </location>
</feature>
<reference evidence="2" key="1">
    <citation type="submission" date="2021-02" db="EMBL/GenBank/DDBJ databases">
        <title>First Annotated Genome of the Yellow-green Alga Tribonema minus.</title>
        <authorList>
            <person name="Mahan K.M."/>
        </authorList>
    </citation>
    <scope>NUCLEOTIDE SEQUENCE</scope>
    <source>
        <strain evidence="2">UTEX B ZZ1240</strain>
    </source>
</reference>
<keyword evidence="2" id="KW-0808">Transferase</keyword>
<keyword evidence="3" id="KW-1185">Reference proteome</keyword>
<dbReference type="GO" id="GO:0004672">
    <property type="term" value="F:protein kinase activity"/>
    <property type="evidence" value="ECO:0007669"/>
    <property type="project" value="InterPro"/>
</dbReference>
<dbReference type="AlphaFoldDB" id="A0A835YQP6"/>
<proteinExistence type="predicted"/>
<dbReference type="Proteomes" id="UP000664859">
    <property type="component" value="Unassembled WGS sequence"/>
</dbReference>
<gene>
    <name evidence="2" type="ORF">JKP88DRAFT_147961</name>
</gene>
<protein>
    <submittedName>
        <fullName evidence="2">Kinase-like domain-containing protein</fullName>
    </submittedName>
</protein>
<dbReference type="EMBL" id="JAFCMP010000445">
    <property type="protein sequence ID" value="KAG5179821.1"/>
    <property type="molecule type" value="Genomic_DNA"/>
</dbReference>